<comment type="similarity">
    <text evidence="6">Belongs to the ABC-4 integral membrane protein family.</text>
</comment>
<keyword evidence="5 7" id="KW-0472">Membrane</keyword>
<dbReference type="Pfam" id="PF02687">
    <property type="entry name" value="FtsX"/>
    <property type="match status" value="2"/>
</dbReference>
<dbReference type="PANTHER" id="PTHR30572:SF4">
    <property type="entry name" value="ABC TRANSPORTER PERMEASE YTRF"/>
    <property type="match status" value="1"/>
</dbReference>
<evidence type="ECO:0000256" key="3">
    <source>
        <dbReference type="ARBA" id="ARBA00022692"/>
    </source>
</evidence>
<evidence type="ECO:0000259" key="8">
    <source>
        <dbReference type="Pfam" id="PF02687"/>
    </source>
</evidence>
<dbReference type="InterPro" id="IPR050250">
    <property type="entry name" value="Macrolide_Exporter_MacB"/>
</dbReference>
<reference evidence="9 10" key="1">
    <citation type="submission" date="2021-01" db="EMBL/GenBank/DDBJ databases">
        <title>Whole genome shotgun sequence of Planotetraspora kaengkrachanensis NBRC 104272.</title>
        <authorList>
            <person name="Komaki H."/>
            <person name="Tamura T."/>
        </authorList>
    </citation>
    <scope>NUCLEOTIDE SEQUENCE [LARGE SCALE GENOMIC DNA]</scope>
    <source>
        <strain evidence="9 10">NBRC 104272</strain>
    </source>
</reference>
<evidence type="ECO:0000313" key="9">
    <source>
        <dbReference type="EMBL" id="GIG81006.1"/>
    </source>
</evidence>
<feature type="transmembrane region" description="Helical" evidence="7">
    <location>
        <begin position="373"/>
        <end position="398"/>
    </location>
</feature>
<evidence type="ECO:0000256" key="7">
    <source>
        <dbReference type="SAM" id="Phobius"/>
    </source>
</evidence>
<proteinExistence type="inferred from homology"/>
<feature type="transmembrane region" description="Helical" evidence="7">
    <location>
        <begin position="288"/>
        <end position="310"/>
    </location>
</feature>
<evidence type="ECO:0000256" key="5">
    <source>
        <dbReference type="ARBA" id="ARBA00023136"/>
    </source>
</evidence>
<feature type="transmembrane region" description="Helical" evidence="7">
    <location>
        <begin position="682"/>
        <end position="707"/>
    </location>
</feature>
<evidence type="ECO:0000256" key="6">
    <source>
        <dbReference type="ARBA" id="ARBA00038076"/>
    </source>
</evidence>
<dbReference type="GO" id="GO:0005886">
    <property type="term" value="C:plasma membrane"/>
    <property type="evidence" value="ECO:0007669"/>
    <property type="project" value="UniProtKB-SubCell"/>
</dbReference>
<keyword evidence="2" id="KW-1003">Cell membrane</keyword>
<dbReference type="RefSeq" id="WP_203884382.1">
    <property type="nucleotide sequence ID" value="NZ_BAABHH010000025.1"/>
</dbReference>
<feature type="transmembrane region" description="Helical" evidence="7">
    <location>
        <begin position="776"/>
        <end position="797"/>
    </location>
</feature>
<name>A0A8J3PU15_9ACTN</name>
<protein>
    <recommendedName>
        <fullName evidence="8">ABC3 transporter permease C-terminal domain-containing protein</fullName>
    </recommendedName>
</protein>
<dbReference type="EMBL" id="BONV01000017">
    <property type="protein sequence ID" value="GIG81006.1"/>
    <property type="molecule type" value="Genomic_DNA"/>
</dbReference>
<keyword evidence="3 7" id="KW-0812">Transmembrane</keyword>
<gene>
    <name evidence="9" type="ORF">Pka01_41330</name>
</gene>
<comment type="subcellular location">
    <subcellularLocation>
        <location evidence="1">Cell membrane</location>
        <topology evidence="1">Multi-pass membrane protein</topology>
    </subcellularLocation>
</comment>
<feature type="transmembrane region" description="Helical" evidence="7">
    <location>
        <begin position="465"/>
        <end position="485"/>
    </location>
</feature>
<evidence type="ECO:0000256" key="2">
    <source>
        <dbReference type="ARBA" id="ARBA00022475"/>
    </source>
</evidence>
<comment type="caution">
    <text evidence="9">The sequence shown here is derived from an EMBL/GenBank/DDBJ whole genome shotgun (WGS) entry which is preliminary data.</text>
</comment>
<keyword evidence="4 7" id="KW-1133">Transmembrane helix</keyword>
<dbReference type="Proteomes" id="UP000630097">
    <property type="component" value="Unassembled WGS sequence"/>
</dbReference>
<evidence type="ECO:0000256" key="1">
    <source>
        <dbReference type="ARBA" id="ARBA00004651"/>
    </source>
</evidence>
<feature type="transmembrane region" description="Helical" evidence="7">
    <location>
        <begin position="410"/>
        <end position="429"/>
    </location>
</feature>
<feature type="domain" description="ABC3 transporter permease C-terminal" evidence="8">
    <location>
        <begin position="687"/>
        <end position="801"/>
    </location>
</feature>
<feature type="domain" description="ABC3 transporter permease C-terminal" evidence="8">
    <location>
        <begin position="239"/>
        <end position="358"/>
    </location>
</feature>
<evidence type="ECO:0000313" key="10">
    <source>
        <dbReference type="Proteomes" id="UP000630097"/>
    </source>
</evidence>
<dbReference type="PANTHER" id="PTHR30572">
    <property type="entry name" value="MEMBRANE COMPONENT OF TRANSPORTER-RELATED"/>
    <property type="match status" value="1"/>
</dbReference>
<organism evidence="9 10">
    <name type="scientific">Planotetraspora kaengkrachanensis</name>
    <dbReference type="NCBI Taxonomy" id="575193"/>
    <lineage>
        <taxon>Bacteria</taxon>
        <taxon>Bacillati</taxon>
        <taxon>Actinomycetota</taxon>
        <taxon>Actinomycetes</taxon>
        <taxon>Streptosporangiales</taxon>
        <taxon>Streptosporangiaceae</taxon>
        <taxon>Planotetraspora</taxon>
    </lineage>
</organism>
<dbReference type="InterPro" id="IPR003838">
    <property type="entry name" value="ABC3_permease_C"/>
</dbReference>
<dbReference type="AlphaFoldDB" id="A0A8J3PU15"/>
<accession>A0A8J3PU15</accession>
<dbReference type="GO" id="GO:0022857">
    <property type="term" value="F:transmembrane transporter activity"/>
    <property type="evidence" value="ECO:0007669"/>
    <property type="project" value="TreeGrafter"/>
</dbReference>
<feature type="transmembrane region" description="Helical" evidence="7">
    <location>
        <begin position="236"/>
        <end position="261"/>
    </location>
</feature>
<sequence length="805" mass="81870">MLTIALTTLRTRLTSFVGTFVALALGAGLIAAMGQVLDTTVGSPDRGPQRYAAAPVVVVADDRLVVDTWRGPQSAPLAEPRGVPADLAATLPGAVVDRVFPARLSGGPASVGRPWSAARTVPQRLLAGRAPAADQEIAVSAGAGVGDRVQVVTADGAEPYTVVGVTDAGPQATVFFTDARAARLSPRIDALALWRPAQEVRAAVADRAVVLTGNDRARVDPTREGDERARNNAATIVGIAAGFAVFIAVFVVSSTFAFAVAQRRREFALLRTVGATRRQVRRMVYGEAGFVAVAASALGAVAGPFASGPILDWLTASGMAPAWLTPSHAVWPSVVAFTTGVAVAMLGVAVAARRAGSVHPAEAMRETVVEARAMTWGRWIVGGGLFGAALVGMGVTAVADPSGASNDKSFMPIVMLLVAGVGLLAPAVVRPVTRLLAGPLARLRGAGGTLVPAAAAASTRQTAATAAPVLIAVGLAAALLGAAAMTDDAKTAMESAPVRADYVVLPTGAAGLDRQLVRRLRAIPGVDVAPVAPTSVYTLEGATALIRRPTEAVDPATLATTLDPPVAGGSLTGLNDGTIVVSETWERRLGETVKLWQADGSEVSLTVVGLLGAGAQADSYITPAHAFSAPVTTAYVKLRPGASRTTVQAMLEQATAGHNARALTKARWADEGGDRRGSASRLGLLAVLGIILAYTAIALVNTLLMAASDHAAERGALRLLGATRAQVVRYVIGEALLVVTIGVILAGGVAAVSLGGLWVSLVQIAGPLAISLPWPAVGAVTGGCVVLAVLASVTPVLTRARGDLI</sequence>
<keyword evidence="10" id="KW-1185">Reference proteome</keyword>
<feature type="transmembrane region" description="Helical" evidence="7">
    <location>
        <begin position="330"/>
        <end position="352"/>
    </location>
</feature>
<evidence type="ECO:0000256" key="4">
    <source>
        <dbReference type="ARBA" id="ARBA00022989"/>
    </source>
</evidence>